<dbReference type="Pfam" id="PF00226">
    <property type="entry name" value="DnaJ"/>
    <property type="match status" value="1"/>
</dbReference>
<evidence type="ECO:0000313" key="5">
    <source>
        <dbReference type="EMBL" id="PRH83414.1"/>
    </source>
</evidence>
<protein>
    <recommendedName>
        <fullName evidence="4">J domain-containing protein</fullName>
    </recommendedName>
</protein>
<feature type="compositionally biased region" description="Low complexity" evidence="2">
    <location>
        <begin position="236"/>
        <end position="261"/>
    </location>
</feature>
<feature type="transmembrane region" description="Helical" evidence="3">
    <location>
        <begin position="190"/>
        <end position="210"/>
    </location>
</feature>
<organism evidence="5 6">
    <name type="scientific">Arenimonas caeni</name>
    <dbReference type="NCBI Taxonomy" id="2058085"/>
    <lineage>
        <taxon>Bacteria</taxon>
        <taxon>Pseudomonadati</taxon>
        <taxon>Pseudomonadota</taxon>
        <taxon>Gammaproteobacteria</taxon>
        <taxon>Lysobacterales</taxon>
        <taxon>Lysobacteraceae</taxon>
        <taxon>Arenimonas</taxon>
    </lineage>
</organism>
<dbReference type="AlphaFoldDB" id="A0A2P6MBN5"/>
<feature type="compositionally biased region" description="Basic and acidic residues" evidence="2">
    <location>
        <begin position="263"/>
        <end position="272"/>
    </location>
</feature>
<feature type="compositionally biased region" description="Pro residues" evidence="2">
    <location>
        <begin position="309"/>
        <end position="323"/>
    </location>
</feature>
<dbReference type="InterPro" id="IPR001623">
    <property type="entry name" value="DnaJ_domain"/>
</dbReference>
<dbReference type="Proteomes" id="UP000241736">
    <property type="component" value="Unassembled WGS sequence"/>
</dbReference>
<dbReference type="SUPFAM" id="SSF46565">
    <property type="entry name" value="Chaperone J-domain"/>
    <property type="match status" value="1"/>
</dbReference>
<evidence type="ECO:0000256" key="3">
    <source>
        <dbReference type="SAM" id="Phobius"/>
    </source>
</evidence>
<keyword evidence="3" id="KW-1133">Transmembrane helix</keyword>
<dbReference type="Gene3D" id="1.10.287.110">
    <property type="entry name" value="DnaJ domain"/>
    <property type="match status" value="1"/>
</dbReference>
<feature type="region of interest" description="Disordered" evidence="2">
    <location>
        <begin position="147"/>
        <end position="177"/>
    </location>
</feature>
<feature type="compositionally biased region" description="Pro residues" evidence="2">
    <location>
        <begin position="219"/>
        <end position="234"/>
    </location>
</feature>
<dbReference type="InterPro" id="IPR052276">
    <property type="entry name" value="Diphthamide-biosynth_chaperone"/>
</dbReference>
<evidence type="ECO:0000313" key="6">
    <source>
        <dbReference type="Proteomes" id="UP000241736"/>
    </source>
</evidence>
<dbReference type="SUPFAM" id="SSF54427">
    <property type="entry name" value="NTF2-like"/>
    <property type="match status" value="1"/>
</dbReference>
<feature type="region of interest" description="Disordered" evidence="2">
    <location>
        <begin position="214"/>
        <end position="323"/>
    </location>
</feature>
<comment type="caution">
    <text evidence="5">The sequence shown here is derived from an EMBL/GenBank/DDBJ whole genome shotgun (WGS) entry which is preliminary data.</text>
</comment>
<keyword evidence="3" id="KW-0812">Transmembrane</keyword>
<dbReference type="EMBL" id="PVLF01000002">
    <property type="protein sequence ID" value="PRH83414.1"/>
    <property type="molecule type" value="Genomic_DNA"/>
</dbReference>
<name>A0A2P6MBN5_9GAMM</name>
<sequence length="477" mass="50558">MGQALEQALAFWRAPALLAAARQRPLPADVLEVVRIAAGDRAAAEFAAAALGASVDDIAEAAPFYLQQLLFAPGADSYRVLGVNPDAPDARIKDHYRWLVRWLHPDRNADEWEALYADRVNRAWQDLRQPDKRAAYDAVLAGAGDEWADTGRVGPEAPTTRPVRPAGGPSGPALHQSPVLSARTTRRLPILVLGSFGLLAGAALALMWYAQTPRSPRVPQSPPPVAAAPAPEPRSAPESAVALAVAAEPAPAVEPDAVPESGLEGRPERALERVPVLDTTPAAIPATSLATAPVGGPSGPTATRQPQPVSRPNPQPQPASLPPAAPVVAAVAPAPAAVAPEGAPTGETAPADAARPAPIAEADALALLDAFTRTYAAGDLRGLMRLFTRDASNNRGGRDAIAYDYQQLFDQSETRELQLRPNGWLQGEASATVLARFEARVKYPGDWRASRSNGEIRFDLAREDGVLRIRSLRHDER</sequence>
<dbReference type="PANTHER" id="PTHR44240:SF10">
    <property type="entry name" value="J DOMAIN-CONTAINING PROTEIN"/>
    <property type="match status" value="1"/>
</dbReference>
<dbReference type="SMART" id="SM00271">
    <property type="entry name" value="DnaJ"/>
    <property type="match status" value="1"/>
</dbReference>
<keyword evidence="6" id="KW-1185">Reference proteome</keyword>
<dbReference type="RefSeq" id="WP_106989293.1">
    <property type="nucleotide sequence ID" value="NZ_KZ679084.1"/>
</dbReference>
<evidence type="ECO:0000259" key="4">
    <source>
        <dbReference type="PROSITE" id="PS50076"/>
    </source>
</evidence>
<dbReference type="InterPro" id="IPR036869">
    <property type="entry name" value="J_dom_sf"/>
</dbReference>
<dbReference type="PRINTS" id="PR00625">
    <property type="entry name" value="JDOMAIN"/>
</dbReference>
<evidence type="ECO:0000256" key="1">
    <source>
        <dbReference type="ARBA" id="ARBA00023186"/>
    </source>
</evidence>
<dbReference type="Gene3D" id="3.10.450.50">
    <property type="match status" value="1"/>
</dbReference>
<dbReference type="CDD" id="cd06257">
    <property type="entry name" value="DnaJ"/>
    <property type="match status" value="1"/>
</dbReference>
<reference evidence="5 6" key="1">
    <citation type="submission" date="2018-03" db="EMBL/GenBank/DDBJ databases">
        <title>Arenimonas caeni sp. nov., isolated from activated sludge.</title>
        <authorList>
            <person name="Liu H."/>
        </authorList>
    </citation>
    <scope>NUCLEOTIDE SEQUENCE [LARGE SCALE GENOMIC DNA]</scope>
    <source>
        <strain evidence="6">z29</strain>
    </source>
</reference>
<accession>A0A2P6MBN5</accession>
<dbReference type="InterPro" id="IPR032710">
    <property type="entry name" value="NTF2-like_dom_sf"/>
</dbReference>
<dbReference type="PROSITE" id="PS50076">
    <property type="entry name" value="DNAJ_2"/>
    <property type="match status" value="1"/>
</dbReference>
<keyword evidence="3" id="KW-0472">Membrane</keyword>
<gene>
    <name evidence="5" type="ORF">C6N40_01835</name>
</gene>
<proteinExistence type="predicted"/>
<feature type="domain" description="J" evidence="4">
    <location>
        <begin position="76"/>
        <end position="140"/>
    </location>
</feature>
<evidence type="ECO:0000256" key="2">
    <source>
        <dbReference type="SAM" id="MobiDB-lite"/>
    </source>
</evidence>
<keyword evidence="1" id="KW-0143">Chaperone</keyword>
<dbReference type="PANTHER" id="PTHR44240">
    <property type="entry name" value="DNAJ DOMAIN (PROKARYOTIC HEAT SHOCK PROTEIN)-RELATED"/>
    <property type="match status" value="1"/>
</dbReference>